<dbReference type="InterPro" id="IPR029032">
    <property type="entry name" value="AhpD-like"/>
</dbReference>
<reference evidence="1 2" key="1">
    <citation type="submission" date="2020-08" db="EMBL/GenBank/DDBJ databases">
        <title>Genomic Encyclopedia of Type Strains, Phase III (KMG-III): the genomes of soil and plant-associated and newly described type strains.</title>
        <authorList>
            <person name="Whitman W."/>
        </authorList>
    </citation>
    <scope>NUCLEOTIDE SEQUENCE [LARGE SCALE GENOMIC DNA]</scope>
    <source>
        <strain evidence="1 2">CECT 8960</strain>
    </source>
</reference>
<evidence type="ECO:0008006" key="3">
    <source>
        <dbReference type="Google" id="ProtNLM"/>
    </source>
</evidence>
<dbReference type="EMBL" id="JACHJQ010000004">
    <property type="protein sequence ID" value="MBB4907575.1"/>
    <property type="molecule type" value="Genomic_DNA"/>
</dbReference>
<dbReference type="AlphaFoldDB" id="A0A7W7VF27"/>
<gene>
    <name evidence="1" type="ORF">FHR82_003817</name>
</gene>
<organism evidence="1 2">
    <name type="scientific">Actinophytocola algeriensis</name>
    <dbReference type="NCBI Taxonomy" id="1768010"/>
    <lineage>
        <taxon>Bacteria</taxon>
        <taxon>Bacillati</taxon>
        <taxon>Actinomycetota</taxon>
        <taxon>Actinomycetes</taxon>
        <taxon>Pseudonocardiales</taxon>
        <taxon>Pseudonocardiaceae</taxon>
    </lineage>
</organism>
<sequence length="250" mass="27529">MRLSCLDGGHRARARLFLRLTSGDAPDVVRMLLYRPEFFARPLLALTVPAMRGPSYWTVGEREDMARRVAERHRCAFCLDSHTEMTRLVAHDPASTRSLADAPPDAVRDAARVTLVWEIVNRLGNAFGFALRGDQVHTGTRALHRFGYKFPAFLLAGGSDGGFDDPVDELRHAVFEAPAVTAPEQRRGAASGDLGEPWRSYTAMVRDASYRITDADIARLLAEHTEDEVFEMTVAAAVGAALADYDADRG</sequence>
<proteinExistence type="predicted"/>
<dbReference type="Gene3D" id="1.20.1290.10">
    <property type="entry name" value="AhpD-like"/>
    <property type="match status" value="1"/>
</dbReference>
<keyword evidence="2" id="KW-1185">Reference proteome</keyword>
<comment type="caution">
    <text evidence="1">The sequence shown here is derived from an EMBL/GenBank/DDBJ whole genome shotgun (WGS) entry which is preliminary data.</text>
</comment>
<evidence type="ECO:0000313" key="2">
    <source>
        <dbReference type="Proteomes" id="UP000520767"/>
    </source>
</evidence>
<accession>A0A7W7VF27</accession>
<protein>
    <recommendedName>
        <fullName evidence="3">AhpD family alkylhydroperoxidase</fullName>
    </recommendedName>
</protein>
<evidence type="ECO:0000313" key="1">
    <source>
        <dbReference type="EMBL" id="MBB4907575.1"/>
    </source>
</evidence>
<dbReference type="SUPFAM" id="SSF69118">
    <property type="entry name" value="AhpD-like"/>
    <property type="match status" value="1"/>
</dbReference>
<dbReference type="Proteomes" id="UP000520767">
    <property type="component" value="Unassembled WGS sequence"/>
</dbReference>
<name>A0A7W7VF27_9PSEU</name>
<dbReference type="RefSeq" id="WP_184811754.1">
    <property type="nucleotide sequence ID" value="NZ_JACHJQ010000004.1"/>
</dbReference>